<proteinExistence type="predicted"/>
<protein>
    <submittedName>
        <fullName evidence="1">Uncharacterized protein</fullName>
    </submittedName>
</protein>
<reference evidence="1 2" key="1">
    <citation type="submission" date="2015-12" db="EMBL/GenBank/DDBJ databases">
        <title>Nitrous oxide reduction kinetics distinguish bacteria harboring typical versus atypical NosZ.</title>
        <authorList>
            <person name="Yoon S."/>
            <person name="Nissen S."/>
            <person name="Park D."/>
            <person name="Sanford R.A."/>
            <person name="Loeffler F.E."/>
        </authorList>
    </citation>
    <scope>NUCLEOTIDE SEQUENCE [LARGE SCALE GENOMIC DNA]</scope>
    <source>
        <strain evidence="1 2">ATCC BAA-841</strain>
    </source>
</reference>
<accession>A0A133XHN3</accession>
<evidence type="ECO:0000313" key="2">
    <source>
        <dbReference type="Proteomes" id="UP000070186"/>
    </source>
</evidence>
<dbReference type="STRING" id="281362.AT959_14085"/>
<name>A0A133XHN3_9RHOO</name>
<evidence type="ECO:0000313" key="1">
    <source>
        <dbReference type="EMBL" id="KXB30457.1"/>
    </source>
</evidence>
<keyword evidence="2" id="KW-1185">Reference proteome</keyword>
<organism evidence="1 2">
    <name type="scientific">Dechloromonas denitrificans</name>
    <dbReference type="NCBI Taxonomy" id="281362"/>
    <lineage>
        <taxon>Bacteria</taxon>
        <taxon>Pseudomonadati</taxon>
        <taxon>Pseudomonadota</taxon>
        <taxon>Betaproteobacteria</taxon>
        <taxon>Rhodocyclales</taxon>
        <taxon>Azonexaceae</taxon>
        <taxon>Dechloromonas</taxon>
    </lineage>
</organism>
<dbReference type="AlphaFoldDB" id="A0A133XHN3"/>
<dbReference type="Proteomes" id="UP000070186">
    <property type="component" value="Unassembled WGS sequence"/>
</dbReference>
<comment type="caution">
    <text evidence="1">The sequence shown here is derived from an EMBL/GenBank/DDBJ whole genome shotgun (WGS) entry which is preliminary data.</text>
</comment>
<dbReference type="EMBL" id="LODL01000021">
    <property type="protein sequence ID" value="KXB30457.1"/>
    <property type="molecule type" value="Genomic_DNA"/>
</dbReference>
<sequence>MLGTRCGLLEFPPSSIEIGQRKPGISITSVQTGSRLEVSQGIVQLAEVLRRHAPQTVMPRQSTFSLDHLVQYFFCPSPVALCHIGTTQGTGDIRIIGLKRNCSLQLRDPLFDKANPATGLSQAFFVFCRPGGKGYCMFKQGQGGLVIANSKGEIPQTEPCPMIFRLCRNDCLKKTPSLFIITRFHGDLGQAQLVHPPLFHKCHVSENDIAQV</sequence>
<gene>
    <name evidence="1" type="ORF">AT959_14085</name>
</gene>